<dbReference type="OrthoDB" id="9808546at2"/>
<dbReference type="EMBL" id="UWOC01000156">
    <property type="protein sequence ID" value="VCU09849.1"/>
    <property type="molecule type" value="Genomic_DNA"/>
</dbReference>
<comment type="caution">
    <text evidence="3">The sequence shown here is derived from an EMBL/GenBank/DDBJ whole genome shotgun (WGS) entry which is preliminary data.</text>
</comment>
<reference evidence="4" key="2">
    <citation type="submission" date="2018-10" db="EMBL/GenBank/DDBJ databases">
        <authorList>
            <person name="Peiro R."/>
            <person name="Begona"/>
            <person name="Cbmso G."/>
            <person name="Lopez M."/>
            <person name="Gonzalez S."/>
            <person name="Sacristan E."/>
            <person name="Castillo E."/>
        </authorList>
    </citation>
    <scope>NUCLEOTIDE SEQUENCE [LARGE SCALE GENOMIC DNA]</scope>
</reference>
<evidence type="ECO:0000313" key="2">
    <source>
        <dbReference type="EMBL" id="MTW14615.1"/>
    </source>
</evidence>
<reference evidence="3" key="1">
    <citation type="submission" date="2018-10" db="EMBL/GenBank/DDBJ databases">
        <authorList>
            <person name="Peiro R."/>
            <person name="Begona"/>
            <person name="Cbmso G."/>
            <person name="Lopez M."/>
            <person name="Gonzalez S."/>
            <person name="Sacristan E."/>
            <person name="Castillo E."/>
        </authorList>
    </citation>
    <scope>NUCLEOTIDE SEQUENCE</scope>
    <source>
        <strain evidence="3">Rhod_genome</strain>
    </source>
</reference>
<dbReference type="EMBL" id="WNKV01000001">
    <property type="protein sequence ID" value="MTW14615.1"/>
    <property type="molecule type" value="Genomic_DNA"/>
</dbReference>
<dbReference type="AlphaFoldDB" id="A0A327K1K0"/>
<evidence type="ECO:0000256" key="1">
    <source>
        <dbReference type="SAM" id="SignalP"/>
    </source>
</evidence>
<protein>
    <submittedName>
        <fullName evidence="3">Uncharacterized protein</fullName>
    </submittedName>
</protein>
<dbReference type="Proteomes" id="UP000289200">
    <property type="component" value="Unassembled WGS sequence"/>
</dbReference>
<reference evidence="2 5" key="3">
    <citation type="submission" date="2019-11" db="EMBL/GenBank/DDBJ databases">
        <title>Whole-genome sequence of Rhodoplanes serenus DSM 18633, type strain.</title>
        <authorList>
            <person name="Kyndt J.A."/>
            <person name="Meyer T.E."/>
        </authorList>
    </citation>
    <scope>NUCLEOTIDE SEQUENCE [LARGE SCALE GENOMIC DNA]</scope>
    <source>
        <strain evidence="2 5">DSM 18633</strain>
    </source>
</reference>
<keyword evidence="4" id="KW-1185">Reference proteome</keyword>
<dbReference type="PROSITE" id="PS51257">
    <property type="entry name" value="PROKAR_LIPOPROTEIN"/>
    <property type="match status" value="1"/>
</dbReference>
<name>A0A327K1K0_9BRAD</name>
<evidence type="ECO:0000313" key="5">
    <source>
        <dbReference type="Proteomes" id="UP000438991"/>
    </source>
</evidence>
<evidence type="ECO:0000313" key="4">
    <source>
        <dbReference type="Proteomes" id="UP000289200"/>
    </source>
</evidence>
<organism evidence="3 4">
    <name type="scientific">Rhodoplanes serenus</name>
    <dbReference type="NCBI Taxonomy" id="200615"/>
    <lineage>
        <taxon>Bacteria</taxon>
        <taxon>Pseudomonadati</taxon>
        <taxon>Pseudomonadota</taxon>
        <taxon>Alphaproteobacteria</taxon>
        <taxon>Hyphomicrobiales</taxon>
        <taxon>Nitrobacteraceae</taxon>
        <taxon>Rhodoplanes</taxon>
    </lineage>
</organism>
<keyword evidence="1" id="KW-0732">Signal</keyword>
<dbReference type="RefSeq" id="WP_111387103.1">
    <property type="nucleotide sequence ID" value="NZ_NPEW01000203.1"/>
</dbReference>
<gene>
    <name evidence="2" type="ORF">GJ689_00100</name>
    <name evidence="3" type="ORF">RHODGE_RHODGE_03018</name>
</gene>
<accession>A0A327K1K0</accession>
<feature type="signal peptide" evidence="1">
    <location>
        <begin position="1"/>
        <end position="30"/>
    </location>
</feature>
<feature type="chain" id="PRO_5041083468" evidence="1">
    <location>
        <begin position="31"/>
        <end position="156"/>
    </location>
</feature>
<evidence type="ECO:0000313" key="3">
    <source>
        <dbReference type="EMBL" id="VCU09849.1"/>
    </source>
</evidence>
<sequence length="156" mass="17468">MHATSRTLARTLTAVALAALACVVAGESRAANPLELNFWLSGPRYDAVVPLCDEPAPLMKIQDRFGQKEYRFWNSDLKIVGFDRLHEVSFMPWASGTIPRRFCSGRVLTNDGHYRTIHYSIAEDTGMIGSTFGVEWCVVGLDRNWAFNPSCKMARP</sequence>
<dbReference type="Proteomes" id="UP000438991">
    <property type="component" value="Unassembled WGS sequence"/>
</dbReference>
<proteinExistence type="predicted"/>